<feature type="region of interest" description="Disordered" evidence="5">
    <location>
        <begin position="889"/>
        <end position="932"/>
    </location>
</feature>
<feature type="compositionally biased region" description="Polar residues" evidence="5">
    <location>
        <begin position="1078"/>
        <end position="1088"/>
    </location>
</feature>
<feature type="region of interest" description="Disordered" evidence="5">
    <location>
        <begin position="699"/>
        <end position="787"/>
    </location>
</feature>
<feature type="region of interest" description="Disordered" evidence="5">
    <location>
        <begin position="1317"/>
        <end position="1338"/>
    </location>
</feature>
<dbReference type="FunFam" id="3.30.40.10:FF:000084">
    <property type="entry name" value="Zinc finger, FYVE domain-containing 9b"/>
    <property type="match status" value="1"/>
</dbReference>
<feature type="compositionally biased region" description="Low complexity" evidence="5">
    <location>
        <begin position="206"/>
        <end position="217"/>
    </location>
</feature>
<feature type="compositionally biased region" description="Polar residues" evidence="5">
    <location>
        <begin position="1142"/>
        <end position="1171"/>
    </location>
</feature>
<dbReference type="InterPro" id="IPR024608">
    <property type="entry name" value="SARA-like_SBD"/>
</dbReference>
<dbReference type="InterPro" id="IPR013083">
    <property type="entry name" value="Znf_RING/FYVE/PHD"/>
</dbReference>
<dbReference type="Gene3D" id="3.30.1360.220">
    <property type="entry name" value="Domain of unknown function (DUF3480), N-terminal subdomain"/>
    <property type="match status" value="2"/>
</dbReference>
<feature type="compositionally biased region" description="Basic and acidic residues" evidence="5">
    <location>
        <begin position="758"/>
        <end position="786"/>
    </location>
</feature>
<feature type="compositionally biased region" description="Basic and acidic residues" evidence="5">
    <location>
        <begin position="699"/>
        <end position="729"/>
    </location>
</feature>
<evidence type="ECO:0000313" key="7">
    <source>
        <dbReference type="EMBL" id="CAG6701993.1"/>
    </source>
</evidence>
<feature type="region of interest" description="Disordered" evidence="5">
    <location>
        <begin position="1140"/>
        <end position="1242"/>
    </location>
</feature>
<dbReference type="EMBL" id="HBUF01340247">
    <property type="protein sequence ID" value="CAG6701993.1"/>
    <property type="molecule type" value="Transcribed_RNA"/>
</dbReference>
<feature type="domain" description="FYVE-type" evidence="6">
    <location>
        <begin position="1254"/>
        <end position="1313"/>
    </location>
</feature>
<dbReference type="InterPro" id="IPR037145">
    <property type="entry name" value="SARA_Smad-bd_sf"/>
</dbReference>
<dbReference type="SMART" id="SM00064">
    <property type="entry name" value="FYVE"/>
    <property type="match status" value="1"/>
</dbReference>
<feature type="region of interest" description="Disordered" evidence="5">
    <location>
        <begin position="314"/>
        <end position="359"/>
    </location>
</feature>
<keyword evidence="1" id="KW-0479">Metal-binding</keyword>
<feature type="compositionally biased region" description="Polar residues" evidence="5">
    <location>
        <begin position="958"/>
        <end position="983"/>
    </location>
</feature>
<name>A0A8D8U9K0_9HEMI</name>
<sequence>MEKFTVDLEKVLDDFEFSEERDERKSIASNNNVVNSQFSLPKNNMVSNNYEYSTPAPAGIYKRPSFEPINLAEADYSAAAPLPSAAPLMRSTEACPSQNEISTRYVFPAMTSGANVILKSVQDTMTGSGVMQNSVTPTGSHVTQNRMDQIYAQSPLPNHPMSPIEDNHFLDMSVDDVLSSSSSDTSPGGMPKAGRPVHKEDKRHYLPSGPSSSFLSSCELGKLSPEPPDLPVEPRLSLPDVATEASTVTPKPSDKFDLINDRVLSAIVDSSSSDAAGVVGKSGANGASGVVGFGDVARSTVLSESELNKYLDELEEENSVEEVSSLPVVSTDEDISSSQSQLDEVVTSTSSSGDARLPPCGGNTDTEFEALLSPESSTASSNLVPQIGSQEVNHSAADVTTVDSQLNSQIRSQDVVNHNAADVTTVDTQLNFQIQSQEVNHNAGDTRNLDLYTRYEDINHGLPVETRGNVETRGYECKTSGDRGTGVGTNIEQSVGGGSSDNNLKSESISNVRDNVEKQFEEQEKASRLKEDRVGGATSEKQNVMNVMIEGRSHVDTDLNINAKSVNEKISRFPVAESIENVNIVEQEESREQILVDKQQLLDENELKDKTTNERVEERRIEGKYETVMKTEEETSVESTSLQDTSKLITSIEGVSIGHPVGLTVTKTLESNQSIINDGTSVMSNQTKLLDERIEQNEHLLNAKETEESVNERLIEENEEEARRERLNEHPSASRNEVQTDEELIKKETMETTSHMNKLHEGSSSEQSIPKERSKHNLSDFDKEYSRNNPASDFNTYYCQANSDFKTDYSEASSDFKTDYSSTMEEQRPNEPTEILNTKYVVEISRPSLGNDPSKSKPIENDALPCFIPDSAIQNAGKQYDSETILQNASKEYDSNTVEPNTSTISMSEQCDRSQTQSQPNKTNENSSNERIENSVQDFEQTNKHTVEHIQNNINETINSSSCETKSNLPENSHNESIVSQCTGEDDRLSNASETSSVNMTNRNQPTQNTVPNKFQNHFVHNDLEMVREKNTNLEPKRKSSNSLDTSCISVCNLKDSKDVSTKDISNVGNPQDVPQVRSVSEPNNVQCVSPGADQIQGDSEQPGPSHYGSEASPDCYIEEKSIADSIQNDNAAQVMVHSAQHMESQPVNTSDASSSSVPEIVSNPQPSSCPELTIQVDQPSSPSSGSQIVSPKPVRPNSLDLPSSPSVSLSPSETPPNLSDSEQGGAVVEAGGESSSPAGQDLLGKRAPYWVPDTEAPQCMHCAARFTLVKRRHHCRACGQVLCSRCCNRKAPLEYLQQAQERVCLVCYELLMNKPASGAQPSRPGPRQPNPNNPMEYCSTIPPLEQAAQTASQHPPSVLVPVSVLKREGSLKSREGNTKQVMFSDGIKPGGDLTELDCEAEVTKLPIVKKRSIKRVGTPPGNLFHKRPLHPDTNSFIPSVGLPPIIQNKGGEISYSEVLSPIGVGEESVKFAIHRNLFAHVQKLKLDCCMGKKKYAWNVTSEGLNCVGQDEVVFLLSCTPGEVFPSQHIFHVILYIYTEAAQGSIVTEMCFLPCPPTVQELLGSKDHGGFIFIRRTSQCVSQLKLPDPPYLFGVLVHRWEIPWAKLFPLRLVLRLGAAYKCYPCPLLSARHREPVYVELGHTIITLLADFRSYAYSLPSVRGLLIHMEETKTSVIIPKNYYDQVVKAINLSNESHLAFAGNFSAVADSHLVCVQNIEAESSEYSTQRMESHRETSAGSCTGLAFILFNASLNSSDGMSGKARISEDGLMVHLLPEGMTSLRSALHDMRDYTVLCGPQGEESVDIVWGPQDLAFNVGVMSCIDGKPLDGVQSIRVHGGTDYTGGLKLIRWTEVFILENSDLNAKTTEDPIDHMKKLSENISRATCVSLVPLLESLSSGGVAKFAVRVTIHADDVGYEAGTGGERFDAKYMRVLDEGLVPIIHQAGVHATHPLTLELVFRIMEQG</sequence>
<dbReference type="GO" id="GO:0016197">
    <property type="term" value="P:endosomal transport"/>
    <property type="evidence" value="ECO:0007669"/>
    <property type="project" value="TreeGrafter"/>
</dbReference>
<dbReference type="Pfam" id="PF11979">
    <property type="entry name" value="SARA_C"/>
    <property type="match status" value="1"/>
</dbReference>
<reference evidence="7" key="1">
    <citation type="submission" date="2021-05" db="EMBL/GenBank/DDBJ databases">
        <authorList>
            <person name="Alioto T."/>
            <person name="Alioto T."/>
            <person name="Gomez Garrido J."/>
        </authorList>
    </citation>
    <scope>NUCLEOTIDE SEQUENCE</scope>
</reference>
<dbReference type="Gene3D" id="4.10.720.10">
    <property type="entry name" value="Smad anchor for receptor activation, Smad-binding domain"/>
    <property type="match status" value="1"/>
</dbReference>
<evidence type="ECO:0000256" key="4">
    <source>
        <dbReference type="PROSITE-ProRule" id="PRU00091"/>
    </source>
</evidence>
<feature type="compositionally biased region" description="Low complexity" evidence="5">
    <location>
        <begin position="177"/>
        <end position="190"/>
    </location>
</feature>
<dbReference type="InterPro" id="IPR000306">
    <property type="entry name" value="Znf_FYVE"/>
</dbReference>
<dbReference type="GO" id="GO:0008270">
    <property type="term" value="F:zinc ion binding"/>
    <property type="evidence" value="ECO:0007669"/>
    <property type="project" value="UniProtKB-KW"/>
</dbReference>
<feature type="compositionally biased region" description="Pro residues" evidence="5">
    <location>
        <begin position="1324"/>
        <end position="1333"/>
    </location>
</feature>
<feature type="compositionally biased region" description="Basic and acidic residues" evidence="5">
    <location>
        <begin position="517"/>
        <end position="534"/>
    </location>
</feature>
<dbReference type="Gene3D" id="3.30.40.10">
    <property type="entry name" value="Zinc/RING finger domain, C3HC4 (zinc finger)"/>
    <property type="match status" value="1"/>
</dbReference>
<protein>
    <submittedName>
        <fullName evidence="7">Zinc finger FYVE domain-containing protein 9</fullName>
    </submittedName>
</protein>
<dbReference type="InterPro" id="IPR011011">
    <property type="entry name" value="Znf_FYVE_PHD"/>
</dbReference>
<feature type="region of interest" description="Disordered" evidence="5">
    <location>
        <begin position="958"/>
        <end position="1015"/>
    </location>
</feature>
<dbReference type="SUPFAM" id="SSF57903">
    <property type="entry name" value="FYVE/PHD zinc finger"/>
    <property type="match status" value="1"/>
</dbReference>
<evidence type="ECO:0000256" key="1">
    <source>
        <dbReference type="ARBA" id="ARBA00022723"/>
    </source>
</evidence>
<dbReference type="Pfam" id="PF11409">
    <property type="entry name" value="SARA"/>
    <property type="match status" value="1"/>
</dbReference>
<evidence type="ECO:0000259" key="6">
    <source>
        <dbReference type="PROSITE" id="PS50178"/>
    </source>
</evidence>
<dbReference type="InterPro" id="IPR017455">
    <property type="entry name" value="Znf_FYVE-rel"/>
</dbReference>
<evidence type="ECO:0000256" key="3">
    <source>
        <dbReference type="ARBA" id="ARBA00022833"/>
    </source>
</evidence>
<feature type="compositionally biased region" description="Polar residues" evidence="5">
    <location>
        <begin position="336"/>
        <end position="353"/>
    </location>
</feature>
<feature type="compositionally biased region" description="Low complexity" evidence="5">
    <location>
        <begin position="321"/>
        <end position="330"/>
    </location>
</feature>
<feature type="compositionally biased region" description="Polar residues" evidence="5">
    <location>
        <begin position="889"/>
        <end position="923"/>
    </location>
</feature>
<proteinExistence type="predicted"/>
<dbReference type="CDD" id="cd15729">
    <property type="entry name" value="FYVE_endofin"/>
    <property type="match status" value="1"/>
</dbReference>
<evidence type="ECO:0000256" key="2">
    <source>
        <dbReference type="ARBA" id="ARBA00022771"/>
    </source>
</evidence>
<feature type="compositionally biased region" description="Polar residues" evidence="5">
    <location>
        <begin position="990"/>
        <end position="1015"/>
    </location>
</feature>
<evidence type="ECO:0000256" key="5">
    <source>
        <dbReference type="SAM" id="MobiDB-lite"/>
    </source>
</evidence>
<dbReference type="GO" id="GO:0031901">
    <property type="term" value="C:early endosome membrane"/>
    <property type="evidence" value="ECO:0007669"/>
    <property type="project" value="TreeGrafter"/>
</dbReference>
<dbReference type="SMART" id="SM01422">
    <property type="entry name" value="SARA"/>
    <property type="match status" value="1"/>
</dbReference>
<dbReference type="InterPro" id="IPR022557">
    <property type="entry name" value="SARA-like_C"/>
</dbReference>
<dbReference type="Pfam" id="PF01363">
    <property type="entry name" value="FYVE"/>
    <property type="match status" value="1"/>
</dbReference>
<feature type="region of interest" description="Disordered" evidence="5">
    <location>
        <begin position="517"/>
        <end position="539"/>
    </location>
</feature>
<dbReference type="PROSITE" id="PS50178">
    <property type="entry name" value="ZF_FYVE"/>
    <property type="match status" value="1"/>
</dbReference>
<feature type="compositionally biased region" description="Low complexity" evidence="5">
    <location>
        <begin position="1176"/>
        <end position="1237"/>
    </location>
</feature>
<accession>A0A8D8U9K0</accession>
<dbReference type="Gene3D" id="3.30.500.40">
    <property type="match status" value="1"/>
</dbReference>
<dbReference type="PANTHER" id="PTHR46319:SF3">
    <property type="entry name" value="ZINC FINGER FYVE DOMAIN-CONTAINING PROTEIN"/>
    <property type="match status" value="1"/>
</dbReference>
<keyword evidence="3" id="KW-0862">Zinc</keyword>
<dbReference type="PANTHER" id="PTHR46319">
    <property type="entry name" value="ZINC FINGER FYVE DOMAIN-CONTAINING PROTEIN"/>
    <property type="match status" value="1"/>
</dbReference>
<feature type="region of interest" description="Disordered" evidence="5">
    <location>
        <begin position="1061"/>
        <end position="1113"/>
    </location>
</feature>
<feature type="region of interest" description="Disordered" evidence="5">
    <location>
        <begin position="177"/>
        <end position="235"/>
    </location>
</feature>
<keyword evidence="2 4" id="KW-0863">Zinc-finger</keyword>
<organism evidence="7">
    <name type="scientific">Cacopsylla melanoneura</name>
    <dbReference type="NCBI Taxonomy" id="428564"/>
    <lineage>
        <taxon>Eukaryota</taxon>
        <taxon>Metazoa</taxon>
        <taxon>Ecdysozoa</taxon>
        <taxon>Arthropoda</taxon>
        <taxon>Hexapoda</taxon>
        <taxon>Insecta</taxon>
        <taxon>Pterygota</taxon>
        <taxon>Neoptera</taxon>
        <taxon>Paraneoptera</taxon>
        <taxon>Hemiptera</taxon>
        <taxon>Sternorrhyncha</taxon>
        <taxon>Psylloidea</taxon>
        <taxon>Psyllidae</taxon>
        <taxon>Psyllinae</taxon>
        <taxon>Cacopsylla</taxon>
    </lineage>
</organism>
<dbReference type="SMART" id="SM01421">
    <property type="entry name" value="DUF3480"/>
    <property type="match status" value="1"/>
</dbReference>